<dbReference type="SUPFAM" id="SSF50630">
    <property type="entry name" value="Acid proteases"/>
    <property type="match status" value="1"/>
</dbReference>
<dbReference type="Gene3D" id="2.40.70.10">
    <property type="entry name" value="Acid Proteases"/>
    <property type="match status" value="1"/>
</dbReference>
<dbReference type="Pfam" id="PF05618">
    <property type="entry name" value="Zn_protease"/>
    <property type="match status" value="1"/>
</dbReference>
<dbReference type="InterPro" id="IPR021109">
    <property type="entry name" value="Peptidase_aspartic_dom_sf"/>
</dbReference>
<organism evidence="2">
    <name type="scientific">uncultured organism</name>
    <dbReference type="NCBI Taxonomy" id="155900"/>
    <lineage>
        <taxon>unclassified sequences</taxon>
        <taxon>environmental samples</taxon>
    </lineage>
</organism>
<dbReference type="InterPro" id="IPR008503">
    <property type="entry name" value="Asp_endopeptidase"/>
</dbReference>
<dbReference type="PANTHER" id="PTHR38037">
    <property type="entry name" value="ZN_PROTEASE DOMAIN-CONTAINING PROTEIN"/>
    <property type="match status" value="1"/>
</dbReference>
<evidence type="ECO:0000313" key="2">
    <source>
        <dbReference type="EMBL" id="QEA07342.1"/>
    </source>
</evidence>
<proteinExistence type="predicted"/>
<dbReference type="PANTHER" id="PTHR38037:SF1">
    <property type="entry name" value="ATP-DEPENDENT ZINC PROTEASE DOMAIN-CONTAINING PROTEIN-RELATED"/>
    <property type="match status" value="1"/>
</dbReference>
<sequence length="164" mass="18736">MSTRARRRSRPRLWVGWREWIGLPQLGIEAVKAKIDTGASTSALHAVHIHRFSDNGRDRVAFEVHPLQRRTDRTVHCAADVLEERMVTSSTGHRERRIVIRTPLLIAGQRFPIDLSLTNRDTMGFRMLIGRRAMKRRLLVDPGASYLAGAADSEVWVRRPPPSR</sequence>
<name>A0A5B8RI60_9ZZZZ</name>
<accession>A0A5B8RI60</accession>
<protein>
    <recommendedName>
        <fullName evidence="1">Retropepsin-like aspartic endopeptidase domain-containing protein</fullName>
    </recommendedName>
</protein>
<evidence type="ECO:0000259" key="1">
    <source>
        <dbReference type="Pfam" id="PF05618"/>
    </source>
</evidence>
<gene>
    <name evidence="2" type="ORF">KBTEX_03691</name>
</gene>
<dbReference type="AlphaFoldDB" id="A0A5B8RI60"/>
<reference evidence="2" key="1">
    <citation type="submission" date="2019-06" db="EMBL/GenBank/DDBJ databases">
        <authorList>
            <person name="Murdoch R.W."/>
            <person name="Fathepure B."/>
        </authorList>
    </citation>
    <scope>NUCLEOTIDE SEQUENCE</scope>
</reference>
<dbReference type="EMBL" id="MN079232">
    <property type="protein sequence ID" value="QEA07342.1"/>
    <property type="molecule type" value="Genomic_DNA"/>
</dbReference>
<feature type="domain" description="Retropepsin-like aspartic endopeptidase" evidence="1">
    <location>
        <begin position="15"/>
        <end position="148"/>
    </location>
</feature>